<proteinExistence type="predicted"/>
<dbReference type="HOGENOM" id="CLU_075538_0_0_10"/>
<dbReference type="PANTHER" id="PTHR40763">
    <property type="entry name" value="MEMBRANE PROTEIN-RELATED"/>
    <property type="match status" value="1"/>
</dbReference>
<reference evidence="4 5" key="1">
    <citation type="journal article" date="2011" name="Stand. Genomic Sci.">
        <title>Non-contiguous finished genome sequence of Bacteroides coprosuis type strain (PC139).</title>
        <authorList>
            <person name="Land M."/>
            <person name="Held B."/>
            <person name="Gronow S."/>
            <person name="Abt B."/>
            <person name="Lucas S."/>
            <person name="Del Rio T.G."/>
            <person name="Nolan M."/>
            <person name="Tice H."/>
            <person name="Cheng J.F."/>
            <person name="Pitluck S."/>
            <person name="Liolios K."/>
            <person name="Pagani I."/>
            <person name="Ivanova N."/>
            <person name="Mavromatis K."/>
            <person name="Mikhailova N."/>
            <person name="Pati A."/>
            <person name="Tapia R."/>
            <person name="Han C."/>
            <person name="Goodwin L."/>
            <person name="Chen A."/>
            <person name="Palaniappan K."/>
            <person name="Hauser L."/>
            <person name="Brambilla E.M."/>
            <person name="Rohde M."/>
            <person name="Goker M."/>
            <person name="Detter J.C."/>
            <person name="Woyke T."/>
            <person name="Bristow J."/>
            <person name="Eisen J.A."/>
            <person name="Markowitz V."/>
            <person name="Hugenholtz P."/>
            <person name="Kyrpides N.C."/>
            <person name="Klenk H.P."/>
            <person name="Lapidus A."/>
        </authorList>
    </citation>
    <scope>NUCLEOTIDE SEQUENCE [LARGE SCALE GENOMIC DNA]</scope>
    <source>
        <strain evidence="4 5">DSM 18011</strain>
    </source>
</reference>
<evidence type="ECO:0000259" key="3">
    <source>
        <dbReference type="Pfam" id="PF22570"/>
    </source>
</evidence>
<keyword evidence="5" id="KW-1185">Reference proteome</keyword>
<sequence>MNSSNEYEYYKKPKGNNSILALLLIIIGVLFLLRNMGILSYSVTHFVFSWQMLLIALGVWSVSKKQNTSGAILIVLGAIFLIPKLDLFFPDLNLRLITRNTWPIFLIGFGIYLYFSNSSYKKDKRKEFEKKYGTAFNKENSSGSSSTDGAENQKAEEESQTSHTQSSSNQSSSNQSEDSTDFLSEDFIFSSTFRHILSQNIVGGDIRVVFGQVIFDLRGAQLKNNKVIIDADIVFGNAVFYVPNHWKVIINSQSVLGSFSDKRFYSFHKTESTEKAPTLIITGSCVFGSGEIKS</sequence>
<evidence type="ECO:0000256" key="2">
    <source>
        <dbReference type="SAM" id="Phobius"/>
    </source>
</evidence>
<feature type="transmembrane region" description="Helical" evidence="2">
    <location>
        <begin position="43"/>
        <end position="63"/>
    </location>
</feature>
<evidence type="ECO:0000313" key="4">
    <source>
        <dbReference type="EMBL" id="EGJ71997.1"/>
    </source>
</evidence>
<feature type="domain" description="LiaF transmembrane" evidence="3">
    <location>
        <begin position="20"/>
        <end position="118"/>
    </location>
</feature>
<dbReference type="Proteomes" id="UP000018439">
    <property type="component" value="Chromosome"/>
</dbReference>
<keyword evidence="2" id="KW-1133">Transmembrane helix</keyword>
<feature type="compositionally biased region" description="Polar residues" evidence="1">
    <location>
        <begin position="137"/>
        <end position="150"/>
    </location>
</feature>
<dbReference type="InterPro" id="IPR054331">
    <property type="entry name" value="LiaF_TM"/>
</dbReference>
<evidence type="ECO:0000256" key="1">
    <source>
        <dbReference type="SAM" id="MobiDB-lite"/>
    </source>
</evidence>
<dbReference type="EMBL" id="CM001167">
    <property type="protein sequence ID" value="EGJ71997.1"/>
    <property type="molecule type" value="Genomic_DNA"/>
</dbReference>
<name>F3ZRQ8_9BACE</name>
<protein>
    <recommendedName>
        <fullName evidence="3">LiaF transmembrane domain-containing protein</fullName>
    </recommendedName>
</protein>
<dbReference type="AlphaFoldDB" id="F3ZRQ8"/>
<dbReference type="STRING" id="679937.Bcop_1809"/>
<dbReference type="PANTHER" id="PTHR40763:SF5">
    <property type="entry name" value="MEMBRANE PROTEIN"/>
    <property type="match status" value="1"/>
</dbReference>
<accession>F3ZRQ8</accession>
<feature type="region of interest" description="Disordered" evidence="1">
    <location>
        <begin position="137"/>
        <end position="179"/>
    </location>
</feature>
<organism evidence="4 5">
    <name type="scientific">Bacteroides coprosuis DSM 18011</name>
    <dbReference type="NCBI Taxonomy" id="679937"/>
    <lineage>
        <taxon>Bacteria</taxon>
        <taxon>Pseudomonadati</taxon>
        <taxon>Bacteroidota</taxon>
        <taxon>Bacteroidia</taxon>
        <taxon>Bacteroidales</taxon>
        <taxon>Bacteroidaceae</taxon>
        <taxon>Bacteroides</taxon>
    </lineage>
</organism>
<evidence type="ECO:0000313" key="5">
    <source>
        <dbReference type="Proteomes" id="UP000018439"/>
    </source>
</evidence>
<dbReference type="eggNOG" id="COG4758">
    <property type="taxonomic scope" value="Bacteria"/>
</dbReference>
<feature type="transmembrane region" description="Helical" evidence="2">
    <location>
        <begin position="20"/>
        <end position="37"/>
    </location>
</feature>
<gene>
    <name evidence="4" type="ORF">Bcop_1809</name>
</gene>
<keyword evidence="2" id="KW-0812">Transmembrane</keyword>
<dbReference type="Pfam" id="PF22570">
    <property type="entry name" value="LiaF-TM"/>
    <property type="match status" value="1"/>
</dbReference>
<dbReference type="OrthoDB" id="129627at2"/>
<keyword evidence="2" id="KW-0472">Membrane</keyword>
<feature type="transmembrane region" description="Helical" evidence="2">
    <location>
        <begin position="101"/>
        <end position="120"/>
    </location>
</feature>
<feature type="compositionally biased region" description="Low complexity" evidence="1">
    <location>
        <begin position="161"/>
        <end position="177"/>
    </location>
</feature>
<feature type="transmembrane region" description="Helical" evidence="2">
    <location>
        <begin position="70"/>
        <end position="89"/>
    </location>
</feature>